<gene>
    <name evidence="1" type="ORF">L1987_13449</name>
</gene>
<organism evidence="1 2">
    <name type="scientific">Smallanthus sonchifolius</name>
    <dbReference type="NCBI Taxonomy" id="185202"/>
    <lineage>
        <taxon>Eukaryota</taxon>
        <taxon>Viridiplantae</taxon>
        <taxon>Streptophyta</taxon>
        <taxon>Embryophyta</taxon>
        <taxon>Tracheophyta</taxon>
        <taxon>Spermatophyta</taxon>
        <taxon>Magnoliopsida</taxon>
        <taxon>eudicotyledons</taxon>
        <taxon>Gunneridae</taxon>
        <taxon>Pentapetalae</taxon>
        <taxon>asterids</taxon>
        <taxon>campanulids</taxon>
        <taxon>Asterales</taxon>
        <taxon>Asteraceae</taxon>
        <taxon>Asteroideae</taxon>
        <taxon>Heliantheae alliance</taxon>
        <taxon>Millerieae</taxon>
        <taxon>Smallanthus</taxon>
    </lineage>
</organism>
<reference evidence="2" key="1">
    <citation type="journal article" date="2022" name="Mol. Ecol. Resour.">
        <title>The genomes of chicory, endive, great burdock and yacon provide insights into Asteraceae palaeo-polyploidization history and plant inulin production.</title>
        <authorList>
            <person name="Fan W."/>
            <person name="Wang S."/>
            <person name="Wang H."/>
            <person name="Wang A."/>
            <person name="Jiang F."/>
            <person name="Liu H."/>
            <person name="Zhao H."/>
            <person name="Xu D."/>
            <person name="Zhang Y."/>
        </authorList>
    </citation>
    <scope>NUCLEOTIDE SEQUENCE [LARGE SCALE GENOMIC DNA]</scope>
    <source>
        <strain evidence="2">cv. Yunnan</strain>
    </source>
</reference>
<evidence type="ECO:0000313" key="2">
    <source>
        <dbReference type="Proteomes" id="UP001056120"/>
    </source>
</evidence>
<sequence length="475" mass="53870">MRCLCLYLGNSEHEAKRLTGNVYDEIKGNGLEFEKSLHDGDQDNHGRQLLASARVTRMGNEAVCLMTGETTGEGQVPKLKASNEEVFFKTPRLVTMWKSFEEESSFKGGRLVTSWKFLRDSVSRISKVQDGNAPNDLGGTRGKTSRDLNTILTQTLSHSARVVHTTETRGDTEEGDAEDGVLTVATAKRNSGARKRWWLWSKAGTTVTKDSRRGWHEAVVARTRFQCEGWLGYSAWWCSARVFPGKEDGDTEVVVRDGEGNWNATRLGLMHGVHARMGTRLGCARVCGARACMAPACACMQAETWARKSVKDVQLMSYVHKDEVLREVTKGDDVQQDSDELWIVLQISLSVLCTSSDNSKDLWKALQKRFEGNSDIKKSKRDLLRKQYECFRFLENESLNDLISRFYHLQTELKAFELKYPDEELVEKFLDALPPRFEMYTTLIRENPKFFEMTVEEAIENVTPRPMAESSGRDM</sequence>
<keyword evidence="2" id="KW-1185">Reference proteome</keyword>
<reference evidence="1 2" key="2">
    <citation type="journal article" date="2022" name="Mol. Ecol. Resour.">
        <title>The genomes of chicory, endive, great burdock and yacon provide insights into Asteraceae paleo-polyploidization history and plant inulin production.</title>
        <authorList>
            <person name="Fan W."/>
            <person name="Wang S."/>
            <person name="Wang H."/>
            <person name="Wang A."/>
            <person name="Jiang F."/>
            <person name="Liu H."/>
            <person name="Zhao H."/>
            <person name="Xu D."/>
            <person name="Zhang Y."/>
        </authorList>
    </citation>
    <scope>NUCLEOTIDE SEQUENCE [LARGE SCALE GENOMIC DNA]</scope>
    <source>
        <strain evidence="2">cv. Yunnan</strain>
        <tissue evidence="1">Leaves</tissue>
    </source>
</reference>
<proteinExistence type="predicted"/>
<dbReference type="EMBL" id="CM042021">
    <property type="protein sequence ID" value="KAI3819608.1"/>
    <property type="molecule type" value="Genomic_DNA"/>
</dbReference>
<comment type="caution">
    <text evidence="1">The sequence shown here is derived from an EMBL/GenBank/DDBJ whole genome shotgun (WGS) entry which is preliminary data.</text>
</comment>
<evidence type="ECO:0000313" key="1">
    <source>
        <dbReference type="EMBL" id="KAI3819608.1"/>
    </source>
</evidence>
<accession>A0ACB9JGG8</accession>
<dbReference type="Proteomes" id="UP001056120">
    <property type="component" value="Linkage Group LG04"/>
</dbReference>
<name>A0ACB9JGG8_9ASTR</name>
<protein>
    <submittedName>
        <fullName evidence="1">Uncharacterized protein</fullName>
    </submittedName>
</protein>